<protein>
    <submittedName>
        <fullName evidence="1">Uncharacterized protein</fullName>
    </submittedName>
</protein>
<name>D8P8P7_9BACT</name>
<reference evidence="1 2" key="1">
    <citation type="journal article" date="2010" name="Proc. Natl. Acad. Sci. U.S.A.">
        <title>A Nitrospira metagenome illuminates the physiology and evolution of globally important nitrite-oxidizing bacteria.</title>
        <authorList>
            <person name="Lucker S."/>
            <person name="Wagner M."/>
            <person name="Maixner F."/>
            <person name="Pelletier E."/>
            <person name="Koch H."/>
            <person name="Vacherie B."/>
            <person name="Rattei T."/>
            <person name="Sinninghe Damste J."/>
            <person name="Spieck E."/>
            <person name="Le Paslier D."/>
            <person name="Daims H."/>
        </authorList>
    </citation>
    <scope>NUCLEOTIDE SEQUENCE [LARGE SCALE GENOMIC DNA]</scope>
</reference>
<sequence>MTGFELHRAPSPINQIKHLHLQIAAKVSKLYANPQPAATNL</sequence>
<dbReference type="STRING" id="330214.NIDE4213"/>
<evidence type="ECO:0000313" key="1">
    <source>
        <dbReference type="EMBL" id="CBK43879.1"/>
    </source>
</evidence>
<proteinExistence type="predicted"/>
<dbReference type="KEGG" id="nde:NIDE4213"/>
<dbReference type="AlphaFoldDB" id="D8P8P7"/>
<evidence type="ECO:0000313" key="2">
    <source>
        <dbReference type="Proteomes" id="UP000001660"/>
    </source>
</evidence>
<organism evidence="1 2">
    <name type="scientific">Nitrospira defluvii</name>
    <dbReference type="NCBI Taxonomy" id="330214"/>
    <lineage>
        <taxon>Bacteria</taxon>
        <taxon>Pseudomonadati</taxon>
        <taxon>Nitrospirota</taxon>
        <taxon>Nitrospiria</taxon>
        <taxon>Nitrospirales</taxon>
        <taxon>Nitrospiraceae</taxon>
        <taxon>Nitrospira</taxon>
    </lineage>
</organism>
<keyword evidence="2" id="KW-1185">Reference proteome</keyword>
<dbReference type="Proteomes" id="UP000001660">
    <property type="component" value="Chromosome"/>
</dbReference>
<dbReference type="EMBL" id="FP929003">
    <property type="protein sequence ID" value="CBK43879.1"/>
    <property type="molecule type" value="Genomic_DNA"/>
</dbReference>
<accession>D8P8P7</accession>
<dbReference type="HOGENOM" id="CLU_3267324_0_0_0"/>
<gene>
    <name evidence="1" type="ORF">NIDE4213</name>
</gene>